<feature type="transmembrane region" description="Helical" evidence="2">
    <location>
        <begin position="90"/>
        <end position="110"/>
    </location>
</feature>
<feature type="region of interest" description="Disordered" evidence="1">
    <location>
        <begin position="341"/>
        <end position="360"/>
    </location>
</feature>
<keyword evidence="4" id="KW-1185">Reference proteome</keyword>
<proteinExistence type="predicted"/>
<evidence type="ECO:0000256" key="1">
    <source>
        <dbReference type="SAM" id="MobiDB-lite"/>
    </source>
</evidence>
<evidence type="ECO:0000313" key="4">
    <source>
        <dbReference type="Proteomes" id="UP001302745"/>
    </source>
</evidence>
<feature type="transmembrane region" description="Helical" evidence="2">
    <location>
        <begin position="44"/>
        <end position="69"/>
    </location>
</feature>
<sequence length="460" mass="50953">MTFRLANVVCCGLAAWVRCAASIPQIFGHVQHFFLTAPQPIRIISSLCAWLAMLALVSVVVAIVVAISAPTVMMAARLGLRWIITEIRGVLVDSATAIIVTPAISLFRVFTGHNHLPRLPPVGDLGSIPTIRWAVQDSLVAATEVTTQGVEHLLQQCAVATTPELQLTPTINIECTVLGNQVDGPPLMTALRRDSKKIRGTVNKKLAREFSDFAQFLHLLRDHPATVALDPQAPASGFPSRWQSFSHHLDIAYRAVWCRWIRQQPRTTLESRRSQLRKMFKYGAARRDTYRVGIEKIAATLEGKYNRSCDACDVIESKARELGPASLSSSFFDKARVHVPPPLSDEDAAHQQEARAGLTTSGNKDLMAQHATCFALQTVAARCVVKCALLHEHLDGLRGIIAWLRTEINWWKRFEPRDGEVLLVQRVAMSSFTAIYTFEESLDRVVRSAMERGGPQQGAR</sequence>
<dbReference type="Proteomes" id="UP001302745">
    <property type="component" value="Unassembled WGS sequence"/>
</dbReference>
<evidence type="ECO:0000313" key="3">
    <source>
        <dbReference type="EMBL" id="KAK4153791.1"/>
    </source>
</evidence>
<keyword evidence="2" id="KW-0472">Membrane</keyword>
<keyword evidence="2" id="KW-0812">Transmembrane</keyword>
<evidence type="ECO:0000256" key="2">
    <source>
        <dbReference type="SAM" id="Phobius"/>
    </source>
</evidence>
<protein>
    <submittedName>
        <fullName evidence="3">Uncharacterized protein</fullName>
    </submittedName>
</protein>
<dbReference type="EMBL" id="MU856930">
    <property type="protein sequence ID" value="KAK4153791.1"/>
    <property type="molecule type" value="Genomic_DNA"/>
</dbReference>
<accession>A0AAN6VN23</accession>
<organism evidence="3 4">
    <name type="scientific">Chaetomidium leptoderma</name>
    <dbReference type="NCBI Taxonomy" id="669021"/>
    <lineage>
        <taxon>Eukaryota</taxon>
        <taxon>Fungi</taxon>
        <taxon>Dikarya</taxon>
        <taxon>Ascomycota</taxon>
        <taxon>Pezizomycotina</taxon>
        <taxon>Sordariomycetes</taxon>
        <taxon>Sordariomycetidae</taxon>
        <taxon>Sordariales</taxon>
        <taxon>Chaetomiaceae</taxon>
        <taxon>Chaetomidium</taxon>
    </lineage>
</organism>
<comment type="caution">
    <text evidence="3">The sequence shown here is derived from an EMBL/GenBank/DDBJ whole genome shotgun (WGS) entry which is preliminary data.</text>
</comment>
<name>A0AAN6VN23_9PEZI</name>
<reference evidence="3" key="1">
    <citation type="journal article" date="2023" name="Mol. Phylogenet. Evol.">
        <title>Genome-scale phylogeny and comparative genomics of the fungal order Sordariales.</title>
        <authorList>
            <person name="Hensen N."/>
            <person name="Bonometti L."/>
            <person name="Westerberg I."/>
            <person name="Brannstrom I.O."/>
            <person name="Guillou S."/>
            <person name="Cros-Aarteil S."/>
            <person name="Calhoun S."/>
            <person name="Haridas S."/>
            <person name="Kuo A."/>
            <person name="Mondo S."/>
            <person name="Pangilinan J."/>
            <person name="Riley R."/>
            <person name="LaButti K."/>
            <person name="Andreopoulos B."/>
            <person name="Lipzen A."/>
            <person name="Chen C."/>
            <person name="Yan M."/>
            <person name="Daum C."/>
            <person name="Ng V."/>
            <person name="Clum A."/>
            <person name="Steindorff A."/>
            <person name="Ohm R.A."/>
            <person name="Martin F."/>
            <person name="Silar P."/>
            <person name="Natvig D.O."/>
            <person name="Lalanne C."/>
            <person name="Gautier V."/>
            <person name="Ament-Velasquez S.L."/>
            <person name="Kruys A."/>
            <person name="Hutchinson M.I."/>
            <person name="Powell A.J."/>
            <person name="Barry K."/>
            <person name="Miller A.N."/>
            <person name="Grigoriev I.V."/>
            <person name="Debuchy R."/>
            <person name="Gladieux P."/>
            <person name="Hiltunen Thoren M."/>
            <person name="Johannesson H."/>
        </authorList>
    </citation>
    <scope>NUCLEOTIDE SEQUENCE</scope>
    <source>
        <strain evidence="3">CBS 538.74</strain>
    </source>
</reference>
<gene>
    <name evidence="3" type="ORF">C8A00DRAFT_33475</name>
</gene>
<keyword evidence="2" id="KW-1133">Transmembrane helix</keyword>
<reference evidence="3" key="2">
    <citation type="submission" date="2023-05" db="EMBL/GenBank/DDBJ databases">
        <authorList>
            <consortium name="Lawrence Berkeley National Laboratory"/>
            <person name="Steindorff A."/>
            <person name="Hensen N."/>
            <person name="Bonometti L."/>
            <person name="Westerberg I."/>
            <person name="Brannstrom I.O."/>
            <person name="Guillou S."/>
            <person name="Cros-Aarteil S."/>
            <person name="Calhoun S."/>
            <person name="Haridas S."/>
            <person name="Kuo A."/>
            <person name="Mondo S."/>
            <person name="Pangilinan J."/>
            <person name="Riley R."/>
            <person name="Labutti K."/>
            <person name="Andreopoulos B."/>
            <person name="Lipzen A."/>
            <person name="Chen C."/>
            <person name="Yanf M."/>
            <person name="Daum C."/>
            <person name="Ng V."/>
            <person name="Clum A."/>
            <person name="Ohm R."/>
            <person name="Martin F."/>
            <person name="Silar P."/>
            <person name="Natvig D."/>
            <person name="Lalanne C."/>
            <person name="Gautier V."/>
            <person name="Ament-Velasquez S.L."/>
            <person name="Kruys A."/>
            <person name="Hutchinson M.I."/>
            <person name="Powell A.J."/>
            <person name="Barry K."/>
            <person name="Miller A.N."/>
            <person name="Grigoriev I.V."/>
            <person name="Debuchy R."/>
            <person name="Gladieux P."/>
            <person name="Thoren M.H."/>
            <person name="Johannesson H."/>
        </authorList>
    </citation>
    <scope>NUCLEOTIDE SEQUENCE</scope>
    <source>
        <strain evidence="3">CBS 538.74</strain>
    </source>
</reference>
<dbReference type="AlphaFoldDB" id="A0AAN6VN23"/>